<protein>
    <recommendedName>
        <fullName evidence="2">alpha-galactosidase</fullName>
        <ecNumber evidence="2">3.2.1.22</ecNumber>
    </recommendedName>
</protein>
<name>V2X157_MONRO</name>
<comment type="catalytic activity">
    <reaction evidence="1">
        <text>Hydrolysis of terminal, non-reducing alpha-D-galactose residues in alpha-D-galactosides, including galactose oligosaccharides, galactomannans and galactolipids.</text>
        <dbReference type="EC" id="3.2.1.22"/>
    </reaction>
</comment>
<proteinExistence type="predicted"/>
<dbReference type="EMBL" id="AWSO01000969">
    <property type="protein sequence ID" value="ESK86155.1"/>
    <property type="molecule type" value="Genomic_DNA"/>
</dbReference>
<keyword evidence="6" id="KW-1185">Reference proteome</keyword>
<accession>V2X157</accession>
<dbReference type="STRING" id="1381753.V2X157"/>
<keyword evidence="3" id="KW-0732">Signal</keyword>
<dbReference type="InterPro" id="IPR017853">
    <property type="entry name" value="GH"/>
</dbReference>
<evidence type="ECO:0000256" key="1">
    <source>
        <dbReference type="ARBA" id="ARBA00001255"/>
    </source>
</evidence>
<dbReference type="KEGG" id="mrr:Moror_9279"/>
<evidence type="ECO:0000256" key="3">
    <source>
        <dbReference type="SAM" id="SignalP"/>
    </source>
</evidence>
<comment type="caution">
    <text evidence="5">The sequence shown here is derived from an EMBL/GenBank/DDBJ whole genome shotgun (WGS) entry which is preliminary data.</text>
</comment>
<dbReference type="GO" id="GO:0004557">
    <property type="term" value="F:alpha-galactosidase activity"/>
    <property type="evidence" value="ECO:0007669"/>
    <property type="project" value="UniProtKB-EC"/>
</dbReference>
<evidence type="ECO:0000256" key="2">
    <source>
        <dbReference type="ARBA" id="ARBA00012755"/>
    </source>
</evidence>
<reference evidence="5 6" key="1">
    <citation type="journal article" date="2014" name="BMC Genomics">
        <title>Genome and secretome analysis of the hemibiotrophic fungal pathogen, Moniliophthora roreri, which causes frosty pod rot disease of cacao: mechanisms of the biotrophic and necrotrophic phases.</title>
        <authorList>
            <person name="Meinhardt L.W."/>
            <person name="Costa G.G.L."/>
            <person name="Thomazella D.P.T."/>
            <person name="Teixeira P.J.P.L."/>
            <person name="Carazzolle M.F."/>
            <person name="Schuster S.C."/>
            <person name="Carlson J.E."/>
            <person name="Guiltinan M.J."/>
            <person name="Mieczkowski P."/>
            <person name="Farmer A."/>
            <person name="Ramaraj T."/>
            <person name="Crozier J."/>
            <person name="Davis R.E."/>
            <person name="Shao J."/>
            <person name="Melnick R.L."/>
            <person name="Pereira G.A.G."/>
            <person name="Bailey B.A."/>
        </authorList>
    </citation>
    <scope>NUCLEOTIDE SEQUENCE [LARGE SCALE GENOMIC DNA]</scope>
    <source>
        <strain evidence="5 6">MCA 2997</strain>
    </source>
</reference>
<dbReference type="Pfam" id="PF03537">
    <property type="entry name" value="Glyco_hydro_114"/>
    <property type="match status" value="1"/>
</dbReference>
<dbReference type="PANTHER" id="PTHR35273:SF2">
    <property type="entry name" value="ALPHA-GALACTOSIDASE"/>
    <property type="match status" value="1"/>
</dbReference>
<dbReference type="EC" id="3.2.1.22" evidence="2"/>
<dbReference type="Gene3D" id="3.20.20.70">
    <property type="entry name" value="Aldolase class I"/>
    <property type="match status" value="1"/>
</dbReference>
<sequence length="273" mass="29887">MAFKFALLLAFLSLSNATVVKRAVTPPPANAKFDYQIGGAYTPASDVAVVSRDRTDSPAAGKYNICYVNAFQTQPGEESLWQTPQRDHLLLRNRNGDYFIDPDWPDEFLLDTSTDAKRSEIAAIVNGWITECQSKGFNAIEPDNLDTFTRSSGLLTMAGNLAYAKLLADHAHSLGLAFGQKNTGSELGSRGKTQVGFDFALAEECQVFDECDAYTDVYGGNVLEIEYVNEDLPQNGLQNFRDACAARGSRISIIYRDVDVVASGQGGYVYQEC</sequence>
<feature type="chain" id="PRO_5004711829" description="alpha-galactosidase" evidence="3">
    <location>
        <begin position="18"/>
        <end position="273"/>
    </location>
</feature>
<evidence type="ECO:0000313" key="6">
    <source>
        <dbReference type="Proteomes" id="UP000017559"/>
    </source>
</evidence>
<organism evidence="5 6">
    <name type="scientific">Moniliophthora roreri (strain MCA 2997)</name>
    <name type="common">Cocoa frosty pod rot fungus</name>
    <name type="synonym">Crinipellis roreri</name>
    <dbReference type="NCBI Taxonomy" id="1381753"/>
    <lineage>
        <taxon>Eukaryota</taxon>
        <taxon>Fungi</taxon>
        <taxon>Dikarya</taxon>
        <taxon>Basidiomycota</taxon>
        <taxon>Agaricomycotina</taxon>
        <taxon>Agaricomycetes</taxon>
        <taxon>Agaricomycetidae</taxon>
        <taxon>Agaricales</taxon>
        <taxon>Marasmiineae</taxon>
        <taxon>Marasmiaceae</taxon>
        <taxon>Moniliophthora</taxon>
    </lineage>
</organism>
<dbReference type="SUPFAM" id="SSF51445">
    <property type="entry name" value="(Trans)glycosidases"/>
    <property type="match status" value="1"/>
</dbReference>
<dbReference type="AlphaFoldDB" id="V2X157"/>
<feature type="domain" description="Glycoside-hydrolase family GH114 TIM-barrel" evidence="4">
    <location>
        <begin position="32"/>
        <end position="261"/>
    </location>
</feature>
<evidence type="ECO:0000313" key="5">
    <source>
        <dbReference type="EMBL" id="ESK86155.1"/>
    </source>
</evidence>
<dbReference type="InterPro" id="IPR013785">
    <property type="entry name" value="Aldolase_TIM"/>
</dbReference>
<feature type="signal peptide" evidence="3">
    <location>
        <begin position="1"/>
        <end position="17"/>
    </location>
</feature>
<dbReference type="Proteomes" id="UP000017559">
    <property type="component" value="Unassembled WGS sequence"/>
</dbReference>
<gene>
    <name evidence="5" type="ORF">Moror_9279</name>
</gene>
<dbReference type="OrthoDB" id="2108802at2759"/>
<dbReference type="PANTHER" id="PTHR35273">
    <property type="entry name" value="ALPHA-1,4 POLYGALACTOSAMINIDASE, PUTATIVE (AFU_ORTHOLOGUE AFUA_3G07890)-RELATED"/>
    <property type="match status" value="1"/>
</dbReference>
<dbReference type="InterPro" id="IPR004352">
    <property type="entry name" value="GH114_TIM-barrel"/>
</dbReference>
<evidence type="ECO:0000259" key="4">
    <source>
        <dbReference type="Pfam" id="PF03537"/>
    </source>
</evidence>
<dbReference type="HOGENOM" id="CLU_051214_2_0_1"/>